<feature type="region of interest" description="Disordered" evidence="1">
    <location>
        <begin position="389"/>
        <end position="428"/>
    </location>
</feature>
<accession>A0AA43QIX4</accession>
<feature type="compositionally biased region" description="Polar residues" evidence="1">
    <location>
        <begin position="1"/>
        <end position="24"/>
    </location>
</feature>
<proteinExistence type="predicted"/>
<dbReference type="AlphaFoldDB" id="A0AA43QIX4"/>
<evidence type="ECO:0000313" key="3">
    <source>
        <dbReference type="Proteomes" id="UP001161017"/>
    </source>
</evidence>
<dbReference type="PANTHER" id="PTHR34776:SF1">
    <property type="entry name" value="F17F16.3 PROTEIN"/>
    <property type="match status" value="1"/>
</dbReference>
<evidence type="ECO:0000256" key="1">
    <source>
        <dbReference type="SAM" id="MobiDB-lite"/>
    </source>
</evidence>
<evidence type="ECO:0008006" key="4">
    <source>
        <dbReference type="Google" id="ProtNLM"/>
    </source>
</evidence>
<evidence type="ECO:0000313" key="2">
    <source>
        <dbReference type="EMBL" id="MDI1485150.1"/>
    </source>
</evidence>
<feature type="compositionally biased region" description="Polar residues" evidence="1">
    <location>
        <begin position="329"/>
        <end position="347"/>
    </location>
</feature>
<keyword evidence="3" id="KW-1185">Reference proteome</keyword>
<gene>
    <name evidence="2" type="ORF">OHK93_000285</name>
</gene>
<organism evidence="2 3">
    <name type="scientific">Ramalina farinacea</name>
    <dbReference type="NCBI Taxonomy" id="258253"/>
    <lineage>
        <taxon>Eukaryota</taxon>
        <taxon>Fungi</taxon>
        <taxon>Dikarya</taxon>
        <taxon>Ascomycota</taxon>
        <taxon>Pezizomycotina</taxon>
        <taxon>Lecanoromycetes</taxon>
        <taxon>OSLEUM clade</taxon>
        <taxon>Lecanoromycetidae</taxon>
        <taxon>Lecanorales</taxon>
        <taxon>Lecanorineae</taxon>
        <taxon>Ramalinaceae</taxon>
        <taxon>Ramalina</taxon>
    </lineage>
</organism>
<dbReference type="EMBL" id="JAPUFD010000001">
    <property type="protein sequence ID" value="MDI1485150.1"/>
    <property type="molecule type" value="Genomic_DNA"/>
</dbReference>
<comment type="caution">
    <text evidence="2">The sequence shown here is derived from an EMBL/GenBank/DDBJ whole genome shotgun (WGS) entry which is preliminary data.</text>
</comment>
<dbReference type="Proteomes" id="UP001161017">
    <property type="component" value="Unassembled WGS sequence"/>
</dbReference>
<feature type="compositionally biased region" description="Basic and acidic residues" evidence="1">
    <location>
        <begin position="164"/>
        <end position="175"/>
    </location>
</feature>
<feature type="region of interest" description="Disordered" evidence="1">
    <location>
        <begin position="329"/>
        <end position="351"/>
    </location>
</feature>
<reference evidence="2" key="1">
    <citation type="journal article" date="2023" name="Genome Biol. Evol.">
        <title>First Whole Genome Sequence and Flow Cytometry Genome Size Data for the Lichen-Forming Fungus Ramalina farinacea (Ascomycota).</title>
        <authorList>
            <person name="Llewellyn T."/>
            <person name="Mian S."/>
            <person name="Hill R."/>
            <person name="Leitch I.J."/>
            <person name="Gaya E."/>
        </authorList>
    </citation>
    <scope>NUCLEOTIDE SEQUENCE</scope>
    <source>
        <strain evidence="2">LIQ254RAFAR</strain>
    </source>
</reference>
<dbReference type="PANTHER" id="PTHR34776">
    <property type="entry name" value="F17F16.3 PROTEIN"/>
    <property type="match status" value="1"/>
</dbReference>
<name>A0AA43QIX4_9LECA</name>
<protein>
    <recommendedName>
        <fullName evidence="4">BTB domain transcription factor</fullName>
    </recommendedName>
</protein>
<feature type="region of interest" description="Disordered" evidence="1">
    <location>
        <begin position="1"/>
        <end position="175"/>
    </location>
</feature>
<feature type="compositionally biased region" description="Basic and acidic residues" evidence="1">
    <location>
        <begin position="94"/>
        <end position="112"/>
    </location>
</feature>
<feature type="compositionally biased region" description="Basic and acidic residues" evidence="1">
    <location>
        <begin position="404"/>
        <end position="428"/>
    </location>
</feature>
<sequence length="452" mass="48873">MTGRRTSARQAAKASSTPSSSHNDASTSAGSKRKASSGAQSKQKRGKKSGDKEQTTIDQSMPNEQKEDTEDVEMKEKDDDPPPTNGAETQKSGVKADKQADDDGSKTVEKVEAMTAPDTNGDVTTKGDTEDAKPNGLEKIMKKDDEKDEAPIEGAGSNVAAKDNAVEESSKREEALPSSILEKGIIYFFFRGRVGIDEPDSVTDVARSYIVLRPIPPGAKLTDGPIGDAGANRILALPKKVLPVSGKDRFLTYVEKAKSSMNDIRDQFSSSEYATKTAGTRHTPAAAPIGEGVYAITQTGGSTHLAYILTLPEELDDVQKGIGLRQRGSFTTSAKNPQSSAPANAQLPQGADYPKKILDEFRGRGWMPLQPKLLDYEFTQFLLIGHGEGSLEKATQPQDGEDQKDEKETPMEEMEKLEGEDESRVKGLDGDHAVFVDLGLSSKEYPKMQTTW</sequence>
<feature type="compositionally biased region" description="Low complexity" evidence="1">
    <location>
        <begin position="25"/>
        <end position="41"/>
    </location>
</feature>